<dbReference type="EMBL" id="MU004349">
    <property type="protein sequence ID" value="KAF2655455.1"/>
    <property type="molecule type" value="Genomic_DNA"/>
</dbReference>
<accession>A0A6A6T608</accession>
<name>A0A6A6T608_9PLEO</name>
<dbReference type="OrthoDB" id="3780765at2759"/>
<keyword evidence="2" id="KW-1185">Reference proteome</keyword>
<evidence type="ECO:0008006" key="3">
    <source>
        <dbReference type="Google" id="ProtNLM"/>
    </source>
</evidence>
<dbReference type="AlphaFoldDB" id="A0A6A6T608"/>
<organism evidence="1 2">
    <name type="scientific">Lophiostoma macrostomum CBS 122681</name>
    <dbReference type="NCBI Taxonomy" id="1314788"/>
    <lineage>
        <taxon>Eukaryota</taxon>
        <taxon>Fungi</taxon>
        <taxon>Dikarya</taxon>
        <taxon>Ascomycota</taxon>
        <taxon>Pezizomycotina</taxon>
        <taxon>Dothideomycetes</taxon>
        <taxon>Pleosporomycetidae</taxon>
        <taxon>Pleosporales</taxon>
        <taxon>Lophiostomataceae</taxon>
        <taxon>Lophiostoma</taxon>
    </lineage>
</organism>
<proteinExistence type="predicted"/>
<evidence type="ECO:0000313" key="2">
    <source>
        <dbReference type="Proteomes" id="UP000799324"/>
    </source>
</evidence>
<feature type="non-terminal residue" evidence="1">
    <location>
        <position position="1"/>
    </location>
</feature>
<reference evidence="1" key="1">
    <citation type="journal article" date="2020" name="Stud. Mycol.">
        <title>101 Dothideomycetes genomes: a test case for predicting lifestyles and emergence of pathogens.</title>
        <authorList>
            <person name="Haridas S."/>
            <person name="Albert R."/>
            <person name="Binder M."/>
            <person name="Bloem J."/>
            <person name="Labutti K."/>
            <person name="Salamov A."/>
            <person name="Andreopoulos B."/>
            <person name="Baker S."/>
            <person name="Barry K."/>
            <person name="Bills G."/>
            <person name="Bluhm B."/>
            <person name="Cannon C."/>
            <person name="Castanera R."/>
            <person name="Culley D."/>
            <person name="Daum C."/>
            <person name="Ezra D."/>
            <person name="Gonzalez J."/>
            <person name="Henrissat B."/>
            <person name="Kuo A."/>
            <person name="Liang C."/>
            <person name="Lipzen A."/>
            <person name="Lutzoni F."/>
            <person name="Magnuson J."/>
            <person name="Mondo S."/>
            <person name="Nolan M."/>
            <person name="Ohm R."/>
            <person name="Pangilinan J."/>
            <person name="Park H.-J."/>
            <person name="Ramirez L."/>
            <person name="Alfaro M."/>
            <person name="Sun H."/>
            <person name="Tritt A."/>
            <person name="Yoshinaga Y."/>
            <person name="Zwiers L.-H."/>
            <person name="Turgeon B."/>
            <person name="Goodwin S."/>
            <person name="Spatafora J."/>
            <person name="Crous P."/>
            <person name="Grigoriev I."/>
        </authorList>
    </citation>
    <scope>NUCLEOTIDE SEQUENCE</scope>
    <source>
        <strain evidence="1">CBS 122681</strain>
    </source>
</reference>
<evidence type="ECO:0000313" key="1">
    <source>
        <dbReference type="EMBL" id="KAF2655455.1"/>
    </source>
</evidence>
<sequence length="79" mass="8886">QRLRPLQRKFLIQWILDEEARGHPPTHTRTHQVASRILLMNSLTLDAVASLRRSLAIGAVLTMDAVAGYEHYPNPGCGR</sequence>
<gene>
    <name evidence="1" type="ORF">K491DRAFT_598869</name>
</gene>
<protein>
    <recommendedName>
        <fullName evidence="3">HTH CENPB-type domain-containing protein</fullName>
    </recommendedName>
</protein>
<dbReference type="Proteomes" id="UP000799324">
    <property type="component" value="Unassembled WGS sequence"/>
</dbReference>